<keyword evidence="3" id="KW-1185">Reference proteome</keyword>
<dbReference type="Proteomes" id="UP000825179">
    <property type="component" value="Chromosome"/>
</dbReference>
<evidence type="ECO:0000256" key="1">
    <source>
        <dbReference type="SAM" id="Phobius"/>
    </source>
</evidence>
<feature type="transmembrane region" description="Helical" evidence="1">
    <location>
        <begin position="103"/>
        <end position="122"/>
    </location>
</feature>
<dbReference type="EMBL" id="CP082237">
    <property type="protein sequence ID" value="QZT32919.1"/>
    <property type="molecule type" value="Genomic_DNA"/>
</dbReference>
<evidence type="ECO:0000313" key="3">
    <source>
        <dbReference type="Proteomes" id="UP000825179"/>
    </source>
</evidence>
<dbReference type="InterPro" id="IPR007404">
    <property type="entry name" value="YdjM-like"/>
</dbReference>
<dbReference type="AlphaFoldDB" id="A0A8X8L9X1"/>
<organism evidence="2 3">
    <name type="scientific">Caldalkalibacillus thermarum (strain TA2.A1)</name>
    <dbReference type="NCBI Taxonomy" id="986075"/>
    <lineage>
        <taxon>Bacteria</taxon>
        <taxon>Bacillati</taxon>
        <taxon>Bacillota</taxon>
        <taxon>Bacilli</taxon>
        <taxon>Bacillales</taxon>
        <taxon>Bacillaceae</taxon>
        <taxon>Caldalkalibacillus</taxon>
    </lineage>
</organism>
<dbReference type="OrthoDB" id="5459053at2"/>
<dbReference type="Pfam" id="PF04307">
    <property type="entry name" value="YdjM"/>
    <property type="match status" value="1"/>
</dbReference>
<dbReference type="PANTHER" id="PTHR35531">
    <property type="entry name" value="INNER MEMBRANE PROTEIN YBCI-RELATED"/>
    <property type="match status" value="1"/>
</dbReference>
<dbReference type="PANTHER" id="PTHR35531:SF1">
    <property type="entry name" value="INNER MEMBRANE PROTEIN YBCI-RELATED"/>
    <property type="match status" value="1"/>
</dbReference>
<keyword evidence="1" id="KW-0812">Transmembrane</keyword>
<accession>A0A8X8L9X1</accession>
<protein>
    <submittedName>
        <fullName evidence="2">Metal-dependent hydrolase</fullName>
    </submittedName>
</protein>
<sequence>MVASTHESFGLLWGLLTILYFQSSGTLPFSDPLSYILFFILVLIGSIFPDIDKLRSRLGRKLWFLSIFMSALFGHRGFTHSLLFIAVMGMISLWMTQALNVHAFYALGWTVGIASHVVGDFLTKGGVPLFYP</sequence>
<dbReference type="KEGG" id="cthu:HUR95_11270"/>
<proteinExistence type="predicted"/>
<evidence type="ECO:0000313" key="2">
    <source>
        <dbReference type="EMBL" id="QZT32919.1"/>
    </source>
</evidence>
<reference evidence="2 3" key="1">
    <citation type="journal article" date="2020" name="Extremophiles">
        <title>Genomic analysis of Caldalkalibacillus thermarum TA2.A1 reveals aerobic alkaliphilic metabolism and evolutionary hallmarks linking alkaliphilic bacteria and plant life.</title>
        <authorList>
            <person name="de Jong S.I."/>
            <person name="van den Broek M.A."/>
            <person name="Merkel A.Y."/>
            <person name="de la Torre Cortes P."/>
            <person name="Kalamorz F."/>
            <person name="Cook G.M."/>
            <person name="van Loosdrecht M.C.M."/>
            <person name="McMillan D.G.G."/>
        </authorList>
    </citation>
    <scope>NUCLEOTIDE SEQUENCE [LARGE SCALE GENOMIC DNA]</scope>
    <source>
        <strain evidence="2 3">TA2.A1</strain>
    </source>
</reference>
<keyword evidence="2" id="KW-0378">Hydrolase</keyword>
<keyword evidence="1" id="KW-0472">Membrane</keyword>
<dbReference type="GO" id="GO:0016787">
    <property type="term" value="F:hydrolase activity"/>
    <property type="evidence" value="ECO:0007669"/>
    <property type="project" value="UniProtKB-KW"/>
</dbReference>
<name>A0A8X8L9X1_CALTT</name>
<feature type="transmembrane region" description="Helical" evidence="1">
    <location>
        <begin position="33"/>
        <end position="51"/>
    </location>
</feature>
<keyword evidence="1" id="KW-1133">Transmembrane helix</keyword>
<gene>
    <name evidence="2" type="ORF">HUR95_11270</name>
</gene>
<dbReference type="RefSeq" id="WP_042685602.1">
    <property type="nucleotide sequence ID" value="NZ_AFCE01000151.1"/>
</dbReference>
<feature type="transmembrane region" description="Helical" evidence="1">
    <location>
        <begin position="63"/>
        <end position="91"/>
    </location>
</feature>